<proteinExistence type="predicted"/>
<dbReference type="EMBL" id="LCTW02000247">
    <property type="protein sequence ID" value="KXX75811.1"/>
    <property type="molecule type" value="Genomic_DNA"/>
</dbReference>
<evidence type="ECO:0000313" key="2">
    <source>
        <dbReference type="EMBL" id="KXX75811.1"/>
    </source>
</evidence>
<dbReference type="STRING" id="100816.A0A175VX99"/>
<dbReference type="InterPro" id="IPR052895">
    <property type="entry name" value="HetReg/Transcr_Mod"/>
</dbReference>
<gene>
    <name evidence="3" type="ORF">MMYC01_207181</name>
    <name evidence="2" type="ORF">MMYC01_207472</name>
</gene>
<evidence type="ECO:0000313" key="4">
    <source>
        <dbReference type="Proteomes" id="UP000078237"/>
    </source>
</evidence>
<dbReference type="PANTHER" id="PTHR24148:SF64">
    <property type="entry name" value="HETEROKARYON INCOMPATIBILITY DOMAIN-CONTAINING PROTEIN"/>
    <property type="match status" value="1"/>
</dbReference>
<reference evidence="2 4" key="3">
    <citation type="submission" date="2016-01" db="EMBL/GenBank/DDBJ databases">
        <title>Madurella mycetomatis genome sequencing.</title>
        <authorList>
            <person name="Van De Sande W."/>
        </authorList>
    </citation>
    <scope>NUCLEOTIDE SEQUENCE [LARGE SCALE GENOMIC DNA]</scope>
    <source>
        <strain evidence="4">mm55</strain>
        <strain evidence="2">Mm55</strain>
    </source>
</reference>
<protein>
    <submittedName>
        <fullName evidence="2">Heterokaryon incompatibility protein 6, OR allele</fullName>
    </submittedName>
</protein>
<reference evidence="4" key="2">
    <citation type="submission" date="2015-06" db="EMBL/GenBank/DDBJ databases">
        <authorList>
            <person name="van de Sande W.W.J."/>
        </authorList>
    </citation>
    <scope>NUCLEOTIDE SEQUENCE [LARGE SCALE GENOMIC DNA]</scope>
    <source>
        <strain evidence="4">mm55</strain>
    </source>
</reference>
<evidence type="ECO:0000313" key="3">
    <source>
        <dbReference type="EMBL" id="KXX76034.1"/>
    </source>
</evidence>
<dbReference type="VEuPathDB" id="FungiDB:MMYC01_207472"/>
<dbReference type="InterPro" id="IPR010730">
    <property type="entry name" value="HET"/>
</dbReference>
<dbReference type="EMBL" id="LCTW02000233">
    <property type="protein sequence ID" value="KXX76034.1"/>
    <property type="molecule type" value="Genomic_DNA"/>
</dbReference>
<dbReference type="PANTHER" id="PTHR24148">
    <property type="entry name" value="ANKYRIN REPEAT DOMAIN-CONTAINING PROTEIN 39 HOMOLOG-RELATED"/>
    <property type="match status" value="1"/>
</dbReference>
<organism evidence="2 4">
    <name type="scientific">Madurella mycetomatis</name>
    <dbReference type="NCBI Taxonomy" id="100816"/>
    <lineage>
        <taxon>Eukaryota</taxon>
        <taxon>Fungi</taxon>
        <taxon>Dikarya</taxon>
        <taxon>Ascomycota</taxon>
        <taxon>Pezizomycotina</taxon>
        <taxon>Sordariomycetes</taxon>
        <taxon>Sordariomycetidae</taxon>
        <taxon>Sordariales</taxon>
        <taxon>Sordariales incertae sedis</taxon>
        <taxon>Madurella</taxon>
    </lineage>
</organism>
<accession>A0A175VX99</accession>
<evidence type="ECO:0000259" key="1">
    <source>
        <dbReference type="Pfam" id="PF06985"/>
    </source>
</evidence>
<dbReference type="Proteomes" id="UP000078237">
    <property type="component" value="Unassembled WGS sequence"/>
</dbReference>
<keyword evidence="4" id="KW-1185">Reference proteome</keyword>
<dbReference type="OrthoDB" id="4589538at2759"/>
<dbReference type="AlphaFoldDB" id="A0A175VX99"/>
<feature type="domain" description="Heterokaryon incompatibility" evidence="1">
    <location>
        <begin position="66"/>
        <end position="203"/>
    </location>
</feature>
<dbReference type="Pfam" id="PF06985">
    <property type="entry name" value="HET"/>
    <property type="match status" value="1"/>
</dbReference>
<comment type="caution">
    <text evidence="2">The sequence shown here is derived from an EMBL/GenBank/DDBJ whole genome shotgun (WGS) entry which is preliminary data.</text>
</comment>
<name>A0A175VX99_9PEZI</name>
<sequence>MDPAQRQSEIGAQRQVYQPLSPRQTRVLRVHPSTDSDVEIECDLFTVDLKKKSGATVAGSSKKAGYEALSYTWGDPEPTKRILVNGLPFWISENLFAALRQLRLRGRPRVLWTDAICINQNDLIEKAGQVGMMFSIYLKAYRVVVWLGQATNDDEYLFSLLKTHGTEGMRGIRGEFEDPRARRAATELIETKPWFQRTWTRQEVHAAHEVYVACGSLECSFEDFRSGMDRLLPDVYQIRDTFRPHRDPRERALSARRAYVFFRQHCENGMYTDEGGGFHQAWFRMIMRSSLYEATLPQDKVFAVLGIIAEMTKEAYDVTEGFPEIDYSKSVSAVFENFQKHTINITQTLHSLQIFYNRDAIGQDLPSWAIDLRQNVTRLTLRPGVFQFHMPYTAPPVQAYDEDGILRLEGARIGVITSTESPWKGGMHREFNSKFLVSYCSGVGLESCYSSQDWWMPDNQGNKGIEEVYKILEKRCSYNWAALEPRKNDVIEECDLFRHRCLVFVSHLVREGDIMIHPSGAEMPFILRPDTEAGRFSFLGPAIITMGVVRKLKDRDMFTYGFPRRRSGCDAGLLESFVLI</sequence>
<dbReference type="VEuPathDB" id="FungiDB:MMYC01_207181"/>
<reference evidence="2" key="1">
    <citation type="submission" date="2015-06" db="EMBL/GenBank/DDBJ databases">
        <authorList>
            <person name="Hoefler B.C."/>
            <person name="Straight P.D."/>
        </authorList>
    </citation>
    <scope>NUCLEOTIDE SEQUENCE [LARGE SCALE GENOMIC DNA]</scope>
    <source>
        <strain evidence="2">Mm55</strain>
    </source>
</reference>